<reference evidence="3 4" key="1">
    <citation type="submission" date="2023-04" db="EMBL/GenBank/DDBJ databases">
        <title>The genome sequence of Polyangium sorediatum DSM14670.</title>
        <authorList>
            <person name="Zhang X."/>
        </authorList>
    </citation>
    <scope>NUCLEOTIDE SEQUENCE [LARGE SCALE GENOMIC DNA]</scope>
    <source>
        <strain evidence="3 4">DSM 14670</strain>
    </source>
</reference>
<keyword evidence="1" id="KW-1133">Transmembrane helix</keyword>
<dbReference type="InterPro" id="IPR036890">
    <property type="entry name" value="HATPase_C_sf"/>
</dbReference>
<proteinExistence type="predicted"/>
<dbReference type="PANTHER" id="PTHR34220:SF7">
    <property type="entry name" value="SENSOR HISTIDINE KINASE YPDA"/>
    <property type="match status" value="1"/>
</dbReference>
<feature type="transmembrane region" description="Helical" evidence="1">
    <location>
        <begin position="131"/>
        <end position="151"/>
    </location>
</feature>
<accession>A0ABT6NL98</accession>
<dbReference type="PANTHER" id="PTHR34220">
    <property type="entry name" value="SENSOR HISTIDINE KINASE YPDA"/>
    <property type="match status" value="1"/>
</dbReference>
<evidence type="ECO:0000313" key="3">
    <source>
        <dbReference type="EMBL" id="MDI1429084.1"/>
    </source>
</evidence>
<feature type="transmembrane region" description="Helical" evidence="1">
    <location>
        <begin position="90"/>
        <end position="111"/>
    </location>
</feature>
<keyword evidence="3" id="KW-0808">Transferase</keyword>
<organism evidence="3 4">
    <name type="scientific">Polyangium sorediatum</name>
    <dbReference type="NCBI Taxonomy" id="889274"/>
    <lineage>
        <taxon>Bacteria</taxon>
        <taxon>Pseudomonadati</taxon>
        <taxon>Myxococcota</taxon>
        <taxon>Polyangia</taxon>
        <taxon>Polyangiales</taxon>
        <taxon>Polyangiaceae</taxon>
        <taxon>Polyangium</taxon>
    </lineage>
</organism>
<feature type="domain" description="Histidine kinase/HSP90-like ATPase" evidence="2">
    <location>
        <begin position="275"/>
        <end position="380"/>
    </location>
</feature>
<dbReference type="InterPro" id="IPR003594">
    <property type="entry name" value="HATPase_dom"/>
</dbReference>
<evidence type="ECO:0000313" key="4">
    <source>
        <dbReference type="Proteomes" id="UP001160301"/>
    </source>
</evidence>
<name>A0ABT6NL98_9BACT</name>
<dbReference type="GO" id="GO:0016301">
    <property type="term" value="F:kinase activity"/>
    <property type="evidence" value="ECO:0007669"/>
    <property type="project" value="UniProtKB-KW"/>
</dbReference>
<dbReference type="InterPro" id="IPR050640">
    <property type="entry name" value="Bact_2-comp_sensor_kinase"/>
</dbReference>
<dbReference type="SMART" id="SM00387">
    <property type="entry name" value="HATPase_c"/>
    <property type="match status" value="1"/>
</dbReference>
<dbReference type="SUPFAM" id="SSF55874">
    <property type="entry name" value="ATPase domain of HSP90 chaperone/DNA topoisomerase II/histidine kinase"/>
    <property type="match status" value="1"/>
</dbReference>
<feature type="transmembrane region" description="Helical" evidence="1">
    <location>
        <begin position="58"/>
        <end position="78"/>
    </location>
</feature>
<sequence length="395" mass="43836">MSVPEPELSRGTPSASDLPPYVYFFGWKRFVATTAVILAIFFWPLTPSDPQRNNTANLLFLTTGVPALLLALSGVFHWATRRRLSSAKTLLVSLAVASIAGTMLILGFWFVQQWLHIPQPPGPPATYPRVIRFGITFGLFICAIWALAFLYPFATEDARRRAFEAEKLKLEAEKLKLEADRLRTAGELVRLRAQLEPHFLLNTLNAIAGLVTQDPREARRLLACLAHLLRDALHDVDEMRTLGEEIAWLQRYAEILESRHAGMLRFQWDIADRATDVLLPPLLLQPLVENAVKHGALRRDGGGEVRVCAAITESGDGASRRLVCTVEDNGPGIPAKPTRSGALGLHAVRRRMELKYTNASLQIESSAEGTRCTVELPCVLLHAPRTMSANLEVSR</sequence>
<keyword evidence="4" id="KW-1185">Reference proteome</keyword>
<dbReference type="Proteomes" id="UP001160301">
    <property type="component" value="Unassembled WGS sequence"/>
</dbReference>
<keyword evidence="1" id="KW-0812">Transmembrane</keyword>
<keyword evidence="3" id="KW-0418">Kinase</keyword>
<gene>
    <name evidence="3" type="ORF">QHF89_06245</name>
</gene>
<evidence type="ECO:0000256" key="1">
    <source>
        <dbReference type="SAM" id="Phobius"/>
    </source>
</evidence>
<dbReference type="RefSeq" id="WP_136971047.1">
    <property type="nucleotide sequence ID" value="NZ_JARZHI010000004.1"/>
</dbReference>
<dbReference type="Pfam" id="PF02518">
    <property type="entry name" value="HATPase_c"/>
    <property type="match status" value="1"/>
</dbReference>
<evidence type="ECO:0000259" key="2">
    <source>
        <dbReference type="SMART" id="SM00387"/>
    </source>
</evidence>
<feature type="transmembrane region" description="Helical" evidence="1">
    <location>
        <begin position="21"/>
        <end position="46"/>
    </location>
</feature>
<dbReference type="EMBL" id="JARZHI010000004">
    <property type="protein sequence ID" value="MDI1429084.1"/>
    <property type="molecule type" value="Genomic_DNA"/>
</dbReference>
<dbReference type="Pfam" id="PF06580">
    <property type="entry name" value="His_kinase"/>
    <property type="match status" value="1"/>
</dbReference>
<protein>
    <submittedName>
        <fullName evidence="3">Histidine kinase</fullName>
    </submittedName>
</protein>
<dbReference type="Gene3D" id="3.30.565.10">
    <property type="entry name" value="Histidine kinase-like ATPase, C-terminal domain"/>
    <property type="match status" value="1"/>
</dbReference>
<dbReference type="InterPro" id="IPR010559">
    <property type="entry name" value="Sig_transdc_His_kin_internal"/>
</dbReference>
<comment type="caution">
    <text evidence="3">The sequence shown here is derived from an EMBL/GenBank/DDBJ whole genome shotgun (WGS) entry which is preliminary data.</text>
</comment>
<keyword evidence="1" id="KW-0472">Membrane</keyword>